<protein>
    <submittedName>
        <fullName evidence="6">DNA-binding transcriptional LysR family regulator</fullName>
    </submittedName>
</protein>
<evidence type="ECO:0000313" key="6">
    <source>
        <dbReference type="EMBL" id="MDQ0474971.1"/>
    </source>
</evidence>
<evidence type="ECO:0000256" key="3">
    <source>
        <dbReference type="ARBA" id="ARBA00023125"/>
    </source>
</evidence>
<dbReference type="SUPFAM" id="SSF53850">
    <property type="entry name" value="Periplasmic binding protein-like II"/>
    <property type="match status" value="1"/>
</dbReference>
<accession>A0ABU0JKZ4</accession>
<dbReference type="EMBL" id="JAUSVX010000028">
    <property type="protein sequence ID" value="MDQ0474971.1"/>
    <property type="molecule type" value="Genomic_DNA"/>
</dbReference>
<name>A0ABU0JKZ4_9HYPH</name>
<gene>
    <name evidence="6" type="ORF">QO011_008013</name>
</gene>
<dbReference type="InterPro" id="IPR000847">
    <property type="entry name" value="LysR_HTH_N"/>
</dbReference>
<evidence type="ECO:0000256" key="4">
    <source>
        <dbReference type="ARBA" id="ARBA00023163"/>
    </source>
</evidence>
<dbReference type="SUPFAM" id="SSF46785">
    <property type="entry name" value="Winged helix' DNA-binding domain"/>
    <property type="match status" value="1"/>
</dbReference>
<evidence type="ECO:0000259" key="5">
    <source>
        <dbReference type="PROSITE" id="PS50931"/>
    </source>
</evidence>
<evidence type="ECO:0000256" key="1">
    <source>
        <dbReference type="ARBA" id="ARBA00009437"/>
    </source>
</evidence>
<keyword evidence="3 6" id="KW-0238">DNA-binding</keyword>
<dbReference type="CDD" id="cd08422">
    <property type="entry name" value="PBP2_CrgA_like"/>
    <property type="match status" value="1"/>
</dbReference>
<keyword evidence="7" id="KW-1185">Reference proteome</keyword>
<proteinExistence type="inferred from homology"/>
<evidence type="ECO:0000313" key="7">
    <source>
        <dbReference type="Proteomes" id="UP001242480"/>
    </source>
</evidence>
<comment type="caution">
    <text evidence="6">The sequence shown here is derived from an EMBL/GenBank/DDBJ whole genome shotgun (WGS) entry which is preliminary data.</text>
</comment>
<keyword evidence="2" id="KW-0805">Transcription regulation</keyword>
<evidence type="ECO:0000256" key="2">
    <source>
        <dbReference type="ARBA" id="ARBA00023015"/>
    </source>
</evidence>
<comment type="similarity">
    <text evidence="1">Belongs to the LysR transcriptional regulatory family.</text>
</comment>
<dbReference type="GO" id="GO:0003677">
    <property type="term" value="F:DNA binding"/>
    <property type="evidence" value="ECO:0007669"/>
    <property type="project" value="UniProtKB-KW"/>
</dbReference>
<dbReference type="InterPro" id="IPR058163">
    <property type="entry name" value="LysR-type_TF_proteobact-type"/>
</dbReference>
<dbReference type="Pfam" id="PF03466">
    <property type="entry name" value="LysR_substrate"/>
    <property type="match status" value="1"/>
</dbReference>
<organism evidence="6 7">
    <name type="scientific">Labrys wisconsinensis</name>
    <dbReference type="NCBI Taxonomy" id="425677"/>
    <lineage>
        <taxon>Bacteria</taxon>
        <taxon>Pseudomonadati</taxon>
        <taxon>Pseudomonadota</taxon>
        <taxon>Alphaproteobacteria</taxon>
        <taxon>Hyphomicrobiales</taxon>
        <taxon>Xanthobacteraceae</taxon>
        <taxon>Labrys</taxon>
    </lineage>
</organism>
<dbReference type="Gene3D" id="3.40.190.290">
    <property type="match status" value="1"/>
</dbReference>
<dbReference type="RefSeq" id="WP_307285500.1">
    <property type="nucleotide sequence ID" value="NZ_JAUSVX010000028.1"/>
</dbReference>
<dbReference type="Gene3D" id="1.10.10.10">
    <property type="entry name" value="Winged helix-like DNA-binding domain superfamily/Winged helix DNA-binding domain"/>
    <property type="match status" value="1"/>
</dbReference>
<feature type="domain" description="HTH lysR-type" evidence="5">
    <location>
        <begin position="6"/>
        <end position="63"/>
    </location>
</feature>
<dbReference type="PROSITE" id="PS50931">
    <property type="entry name" value="HTH_LYSR"/>
    <property type="match status" value="1"/>
</dbReference>
<dbReference type="InterPro" id="IPR036390">
    <property type="entry name" value="WH_DNA-bd_sf"/>
</dbReference>
<dbReference type="InterPro" id="IPR036388">
    <property type="entry name" value="WH-like_DNA-bd_sf"/>
</dbReference>
<dbReference type="PANTHER" id="PTHR30537">
    <property type="entry name" value="HTH-TYPE TRANSCRIPTIONAL REGULATOR"/>
    <property type="match status" value="1"/>
</dbReference>
<reference evidence="6 7" key="1">
    <citation type="submission" date="2023-07" db="EMBL/GenBank/DDBJ databases">
        <title>Genomic Encyclopedia of Type Strains, Phase IV (KMG-IV): sequencing the most valuable type-strain genomes for metagenomic binning, comparative biology and taxonomic classification.</title>
        <authorList>
            <person name="Goeker M."/>
        </authorList>
    </citation>
    <scope>NUCLEOTIDE SEQUENCE [LARGE SCALE GENOMIC DNA]</scope>
    <source>
        <strain evidence="6 7">DSM 19619</strain>
    </source>
</reference>
<keyword evidence="4" id="KW-0804">Transcription</keyword>
<dbReference type="InterPro" id="IPR005119">
    <property type="entry name" value="LysR_subst-bd"/>
</dbReference>
<sequence length="298" mass="31665">MTMILDRTAGLVAFVRTVEAGSFSGAGQALGSSPSAVSKSVARLERRLGVRLIRRTTRTLTPTAEGSAYFERVAPLLRAIDDAEDSVRGADRARGLLRVTAPTDLSRLLLAGWVEAFAARHPELKLEIGVADRHVDLVREAYDIAVRAGPLPDTGLTGRLLARLPFALVASPGYIARRGAPASIADLGHHACLRYLTAQGPYPWTWADGTSLVPDGPLDANDGGVLRLAALQDAGIVYLTRVALADDIAAGRLVPVLPDLALPAQPVYALHAFGRQVPIRARLFIDFLAERFAAATAG</sequence>
<dbReference type="Proteomes" id="UP001242480">
    <property type="component" value="Unassembled WGS sequence"/>
</dbReference>
<dbReference type="PANTHER" id="PTHR30537:SF5">
    <property type="entry name" value="HTH-TYPE TRANSCRIPTIONAL ACTIVATOR TTDR-RELATED"/>
    <property type="match status" value="1"/>
</dbReference>
<dbReference type="Pfam" id="PF00126">
    <property type="entry name" value="HTH_1"/>
    <property type="match status" value="1"/>
</dbReference>